<dbReference type="GO" id="GO:0007157">
    <property type="term" value="P:heterophilic cell-cell adhesion via plasma membrane cell adhesion molecules"/>
    <property type="evidence" value="ECO:0007669"/>
    <property type="project" value="TreeGrafter"/>
</dbReference>
<dbReference type="PANTHER" id="PTHR24049:SF22">
    <property type="entry name" value="DROSOPHILA CRUMBS HOMOLOG"/>
    <property type="match status" value="1"/>
</dbReference>
<keyword evidence="1 5" id="KW-0245">EGF-like domain</keyword>
<evidence type="ECO:0000256" key="4">
    <source>
        <dbReference type="ARBA" id="ARBA00023157"/>
    </source>
</evidence>
<dbReference type="InterPro" id="IPR051022">
    <property type="entry name" value="Notch_Cell-Fate_Det"/>
</dbReference>
<dbReference type="SUPFAM" id="SSF57196">
    <property type="entry name" value="EGF/Laminin"/>
    <property type="match status" value="2"/>
</dbReference>
<evidence type="ECO:0000256" key="1">
    <source>
        <dbReference type="ARBA" id="ARBA00022536"/>
    </source>
</evidence>
<feature type="domain" description="EGF-like" evidence="7">
    <location>
        <begin position="229"/>
        <end position="263"/>
    </location>
</feature>
<dbReference type="OrthoDB" id="283575at2759"/>
<reference evidence="8 9" key="1">
    <citation type="submission" date="2018-11" db="EMBL/GenBank/DDBJ databases">
        <authorList>
            <consortium name="Pathogen Informatics"/>
        </authorList>
    </citation>
    <scope>NUCLEOTIDE SEQUENCE [LARGE SCALE GENOMIC DNA]</scope>
</reference>
<dbReference type="GO" id="GO:0032991">
    <property type="term" value="C:protein-containing complex"/>
    <property type="evidence" value="ECO:0007669"/>
    <property type="project" value="TreeGrafter"/>
</dbReference>
<evidence type="ECO:0000256" key="5">
    <source>
        <dbReference type="PROSITE-ProRule" id="PRU00076"/>
    </source>
</evidence>
<keyword evidence="3" id="KW-0677">Repeat</keyword>
<feature type="signal peptide" evidence="6">
    <location>
        <begin position="1"/>
        <end position="20"/>
    </location>
</feature>
<dbReference type="GO" id="GO:0005509">
    <property type="term" value="F:calcium ion binding"/>
    <property type="evidence" value="ECO:0007669"/>
    <property type="project" value="InterPro"/>
</dbReference>
<dbReference type="CDD" id="cd00054">
    <property type="entry name" value="EGF_CA"/>
    <property type="match status" value="1"/>
</dbReference>
<accession>A0A3P7ZBE2</accession>
<dbReference type="EMBL" id="UZAH01028117">
    <property type="protein sequence ID" value="VDO97761.1"/>
    <property type="molecule type" value="Genomic_DNA"/>
</dbReference>
<evidence type="ECO:0000256" key="2">
    <source>
        <dbReference type="ARBA" id="ARBA00022729"/>
    </source>
</evidence>
<keyword evidence="4 5" id="KW-1015">Disulfide bond</keyword>
<comment type="caution">
    <text evidence="5">Lacks conserved residue(s) required for the propagation of feature annotation.</text>
</comment>
<feature type="chain" id="PRO_5044551794" evidence="6">
    <location>
        <begin position="21"/>
        <end position="270"/>
    </location>
</feature>
<evidence type="ECO:0000256" key="3">
    <source>
        <dbReference type="ARBA" id="ARBA00022737"/>
    </source>
</evidence>
<name>A0A183FYW8_HELPZ</name>
<dbReference type="Pfam" id="PF00008">
    <property type="entry name" value="EGF"/>
    <property type="match status" value="2"/>
</dbReference>
<accession>A0A183FYW8</accession>
<keyword evidence="2 6" id="KW-0732">Signal</keyword>
<dbReference type="SMART" id="SM00179">
    <property type="entry name" value="EGF_CA"/>
    <property type="match status" value="1"/>
</dbReference>
<dbReference type="PROSITE" id="PS01186">
    <property type="entry name" value="EGF_2"/>
    <property type="match status" value="1"/>
</dbReference>
<evidence type="ECO:0000313" key="9">
    <source>
        <dbReference type="Proteomes" id="UP000050761"/>
    </source>
</evidence>
<dbReference type="PANTHER" id="PTHR24049">
    <property type="entry name" value="CRUMBS FAMILY MEMBER"/>
    <property type="match status" value="1"/>
</dbReference>
<evidence type="ECO:0000259" key="7">
    <source>
        <dbReference type="PROSITE" id="PS50026"/>
    </source>
</evidence>
<proteinExistence type="predicted"/>
<keyword evidence="9" id="KW-1185">Reference proteome</keyword>
<dbReference type="Gene3D" id="2.10.25.10">
    <property type="entry name" value="Laminin"/>
    <property type="match status" value="3"/>
</dbReference>
<feature type="domain" description="EGF-like" evidence="7">
    <location>
        <begin position="154"/>
        <end position="188"/>
    </location>
</feature>
<gene>
    <name evidence="8" type="ORF">HPBE_LOCUS13887</name>
</gene>
<dbReference type="FunFam" id="2.10.25.10:FF:000066">
    <property type="entry name" value="FAT atypical cadherin 4"/>
    <property type="match status" value="1"/>
</dbReference>
<feature type="domain" description="EGF-like" evidence="7">
    <location>
        <begin position="191"/>
        <end position="227"/>
    </location>
</feature>
<dbReference type="GO" id="GO:0005886">
    <property type="term" value="C:plasma membrane"/>
    <property type="evidence" value="ECO:0007669"/>
    <property type="project" value="TreeGrafter"/>
</dbReference>
<dbReference type="InterPro" id="IPR000742">
    <property type="entry name" value="EGF"/>
</dbReference>
<sequence length="270" mass="29051">MSSNRFLLLFFPMALGKVRNSEIAESGWSSIRWLLKPDSLLCTISPNNSSRAVFPLSSGSRSFSVRIKAGTGPLCIRDLRIQNERSVGCPPHLAVSSFSSLHLNCSCPFEDVFAAERRFVSTSLKLFNVSAATDPPFPLFELGGSEPSAMPVWTVSPCADFICMNNGTCVVAQEGTVTCLCRDGFIGAICEIDLCSSVPCQNGGRCQATGGEARCECLPNFTGILCESVAEVCQMPCMNGMCVIEDNKERCECRQGFMGVSCSVVDVCLG</sequence>
<evidence type="ECO:0000313" key="10">
    <source>
        <dbReference type="WBParaSite" id="HPBE_0001388601-mRNA-1"/>
    </source>
</evidence>
<evidence type="ECO:0000256" key="6">
    <source>
        <dbReference type="SAM" id="SignalP"/>
    </source>
</evidence>
<dbReference type="GO" id="GO:0045197">
    <property type="term" value="P:establishment or maintenance of epithelial cell apical/basal polarity"/>
    <property type="evidence" value="ECO:0007669"/>
    <property type="project" value="TreeGrafter"/>
</dbReference>
<evidence type="ECO:0000313" key="8">
    <source>
        <dbReference type="EMBL" id="VDO97761.1"/>
    </source>
</evidence>
<feature type="disulfide bond" evidence="5">
    <location>
        <begin position="217"/>
        <end position="226"/>
    </location>
</feature>
<dbReference type="PROSITE" id="PS00022">
    <property type="entry name" value="EGF_1"/>
    <property type="match status" value="2"/>
</dbReference>
<dbReference type="AlphaFoldDB" id="A0A183FYW8"/>
<dbReference type="WBParaSite" id="HPBE_0001388601-mRNA-1">
    <property type="protein sequence ID" value="HPBE_0001388601-mRNA-1"/>
    <property type="gene ID" value="HPBE_0001388601"/>
</dbReference>
<dbReference type="FunFam" id="2.10.25.10:FF:000699">
    <property type="entry name" value="Uncharacterized protein, isoform C"/>
    <property type="match status" value="1"/>
</dbReference>
<dbReference type="SMART" id="SM00181">
    <property type="entry name" value="EGF"/>
    <property type="match status" value="3"/>
</dbReference>
<feature type="disulfide bond" evidence="5">
    <location>
        <begin position="253"/>
        <end position="262"/>
    </location>
</feature>
<reference evidence="10" key="2">
    <citation type="submission" date="2019-09" db="UniProtKB">
        <authorList>
            <consortium name="WormBaseParasite"/>
        </authorList>
    </citation>
    <scope>IDENTIFICATION</scope>
</reference>
<organism evidence="9 10">
    <name type="scientific">Heligmosomoides polygyrus</name>
    <name type="common">Parasitic roundworm</name>
    <dbReference type="NCBI Taxonomy" id="6339"/>
    <lineage>
        <taxon>Eukaryota</taxon>
        <taxon>Metazoa</taxon>
        <taxon>Ecdysozoa</taxon>
        <taxon>Nematoda</taxon>
        <taxon>Chromadorea</taxon>
        <taxon>Rhabditida</taxon>
        <taxon>Rhabditina</taxon>
        <taxon>Rhabditomorpha</taxon>
        <taxon>Strongyloidea</taxon>
        <taxon>Heligmosomidae</taxon>
        <taxon>Heligmosomoides</taxon>
    </lineage>
</organism>
<dbReference type="InterPro" id="IPR013032">
    <property type="entry name" value="EGF-like_CS"/>
</dbReference>
<dbReference type="PROSITE" id="PS50026">
    <property type="entry name" value="EGF_3"/>
    <property type="match status" value="3"/>
</dbReference>
<dbReference type="Pfam" id="PF12661">
    <property type="entry name" value="hEGF"/>
    <property type="match status" value="1"/>
</dbReference>
<dbReference type="Proteomes" id="UP000050761">
    <property type="component" value="Unassembled WGS sequence"/>
</dbReference>
<dbReference type="InterPro" id="IPR001881">
    <property type="entry name" value="EGF-like_Ca-bd_dom"/>
</dbReference>
<protein>
    <submittedName>
        <fullName evidence="10">EGF-like domain-containing protein</fullName>
    </submittedName>
</protein>